<accession>A0ABZ2PQJ5</accession>
<protein>
    <submittedName>
        <fullName evidence="3">Type VII secretion-associated protein</fullName>
    </submittedName>
</protein>
<keyword evidence="2" id="KW-1133">Transmembrane helix</keyword>
<reference evidence="3 4" key="1">
    <citation type="submission" date="2024-03" db="EMBL/GenBank/DDBJ databases">
        <title>Natural products discovery in diverse microorganisms through a two-stage MS feature dereplication strategy.</title>
        <authorList>
            <person name="Zhang R."/>
        </authorList>
    </citation>
    <scope>NUCLEOTIDE SEQUENCE [LARGE SCALE GENOMIC DNA]</scope>
    <source>
        <strain evidence="3 4">18930</strain>
    </source>
</reference>
<gene>
    <name evidence="3" type="ORF">WDS16_13805</name>
</gene>
<keyword evidence="4" id="KW-1185">Reference proteome</keyword>
<evidence type="ECO:0000256" key="1">
    <source>
        <dbReference type="SAM" id="MobiDB-lite"/>
    </source>
</evidence>
<dbReference type="Proteomes" id="UP001432000">
    <property type="component" value="Chromosome"/>
</dbReference>
<sequence length="546" mass="57375">MSSAATYAAVHLGDDSVSVLVESASGRSLRCFETALSMKAGSLVFLGRELDPNDSNSDSESHRDEAEVERFPWSFIDDEEVLVGSIPVPAEHVFCGTVADSLGRSGVHGPVDMLEIVCPSFWGDRRQSVMRRAVSALAREVAVVDAATAAVRSAGERAPSCAVVVELNEMSSTVSALTSRAAANASSGSGEPYERSGRWVALGSRDLAGADSYADTVASIDERVTTCAAAFLGNGPIEVFVVESTGHTTVPDLLRDRSHRLHRLRGPDLVRSMGGGVEEVGRDDLSAVHDAAVPDGTPRPARAAAWLAEVPPTPDPSADRRVPILLAGVVAAVAVVAAGGFVVFDSVTNSSTPVAMPARSTDAASAITSDPPAPSSDWPSHLETTNVDEPYPSVPIESETDVGPPPMARSSFGRASVEIPASWSERSEVGRLLLVPPDYPDRRIVLATVDLQPAVTFDDVADDLEEQLVARGERSTIGNFTRATDFGARIGISYVESPGDSSVVQWRVFVDDGLQISIGCQSSMGSEHVLDDDCAHAVESLSVAGS</sequence>
<keyword evidence="2" id="KW-0472">Membrane</keyword>
<evidence type="ECO:0000256" key="2">
    <source>
        <dbReference type="SAM" id="Phobius"/>
    </source>
</evidence>
<dbReference type="NCBIfam" id="TIGR03931">
    <property type="entry name" value="T7SS_Rv3446c"/>
    <property type="match status" value="1"/>
</dbReference>
<dbReference type="InterPro" id="IPR023840">
    <property type="entry name" value="T7SS_Rv3446c"/>
</dbReference>
<name>A0ABZ2PQJ5_9NOCA</name>
<evidence type="ECO:0000313" key="4">
    <source>
        <dbReference type="Proteomes" id="UP001432000"/>
    </source>
</evidence>
<evidence type="ECO:0000313" key="3">
    <source>
        <dbReference type="EMBL" id="WXG71461.1"/>
    </source>
</evidence>
<keyword evidence="2" id="KW-0812">Transmembrane</keyword>
<dbReference type="EMBL" id="CP147846">
    <property type="protein sequence ID" value="WXG71461.1"/>
    <property type="molecule type" value="Genomic_DNA"/>
</dbReference>
<feature type="region of interest" description="Disordered" evidence="1">
    <location>
        <begin position="361"/>
        <end position="384"/>
    </location>
</feature>
<proteinExistence type="predicted"/>
<dbReference type="RefSeq" id="WP_338893187.1">
    <property type="nucleotide sequence ID" value="NZ_CP147846.1"/>
</dbReference>
<organism evidence="3 4">
    <name type="scientific">Rhodococcus sovatensis</name>
    <dbReference type="NCBI Taxonomy" id="1805840"/>
    <lineage>
        <taxon>Bacteria</taxon>
        <taxon>Bacillati</taxon>
        <taxon>Actinomycetota</taxon>
        <taxon>Actinomycetes</taxon>
        <taxon>Mycobacteriales</taxon>
        <taxon>Nocardiaceae</taxon>
        <taxon>Rhodococcus</taxon>
    </lineage>
</organism>
<feature type="transmembrane region" description="Helical" evidence="2">
    <location>
        <begin position="324"/>
        <end position="344"/>
    </location>
</feature>